<dbReference type="SUPFAM" id="SSF49879">
    <property type="entry name" value="SMAD/FHA domain"/>
    <property type="match status" value="1"/>
</dbReference>
<dbReference type="InterPro" id="IPR000253">
    <property type="entry name" value="FHA_dom"/>
</dbReference>
<evidence type="ECO:0000259" key="1">
    <source>
        <dbReference type="PROSITE" id="PS50006"/>
    </source>
</evidence>
<name>A0A1Y1XUG2_9FUNG</name>
<reference evidence="2 3" key="1">
    <citation type="submission" date="2016-07" db="EMBL/GenBank/DDBJ databases">
        <title>Pervasive Adenine N6-methylation of Active Genes in Fungi.</title>
        <authorList>
            <consortium name="DOE Joint Genome Institute"/>
            <person name="Mondo S.J."/>
            <person name="Dannebaum R.O."/>
            <person name="Kuo R.C."/>
            <person name="Labutti K."/>
            <person name="Haridas S."/>
            <person name="Kuo A."/>
            <person name="Salamov A."/>
            <person name="Ahrendt S.R."/>
            <person name="Lipzen A."/>
            <person name="Sullivan W."/>
            <person name="Andreopoulos W.B."/>
            <person name="Clum A."/>
            <person name="Lindquist E."/>
            <person name="Daum C."/>
            <person name="Ramamoorthy G.K."/>
            <person name="Gryganskyi A."/>
            <person name="Culley D."/>
            <person name="Magnuson J.K."/>
            <person name="James T.Y."/>
            <person name="O'Malley M.A."/>
            <person name="Stajich J.E."/>
            <person name="Spatafora J.W."/>
            <person name="Visel A."/>
            <person name="Grigoriev I.V."/>
        </authorList>
    </citation>
    <scope>NUCLEOTIDE SEQUENCE [LARGE SCALE GENOMIC DNA]</scope>
    <source>
        <strain evidence="2 3">CBS 931.73</strain>
    </source>
</reference>
<dbReference type="SMART" id="SM00240">
    <property type="entry name" value="FHA"/>
    <property type="match status" value="1"/>
</dbReference>
<dbReference type="InterPro" id="IPR051176">
    <property type="entry name" value="Cent_Immune-Sig_Mod"/>
</dbReference>
<accession>A0A1Y1XUG2</accession>
<dbReference type="Pfam" id="PF00498">
    <property type="entry name" value="FHA"/>
    <property type="match status" value="1"/>
</dbReference>
<dbReference type="STRING" id="1314790.A0A1Y1XUG2"/>
<dbReference type="PROSITE" id="PS50006">
    <property type="entry name" value="FHA_DOMAIN"/>
    <property type="match status" value="1"/>
</dbReference>
<dbReference type="OrthoDB" id="687730at2759"/>
<dbReference type="InterPro" id="IPR008984">
    <property type="entry name" value="SMAD_FHA_dom_sf"/>
</dbReference>
<evidence type="ECO:0000313" key="3">
    <source>
        <dbReference type="Proteomes" id="UP000193498"/>
    </source>
</evidence>
<comment type="caution">
    <text evidence="2">The sequence shown here is derived from an EMBL/GenBank/DDBJ whole genome shotgun (WGS) entry which is preliminary data.</text>
</comment>
<dbReference type="AlphaFoldDB" id="A0A1Y1XUG2"/>
<dbReference type="InParanoid" id="A0A1Y1XUG2"/>
<organism evidence="2 3">
    <name type="scientific">Basidiobolus meristosporus CBS 931.73</name>
    <dbReference type="NCBI Taxonomy" id="1314790"/>
    <lineage>
        <taxon>Eukaryota</taxon>
        <taxon>Fungi</taxon>
        <taxon>Fungi incertae sedis</taxon>
        <taxon>Zoopagomycota</taxon>
        <taxon>Entomophthoromycotina</taxon>
        <taxon>Basidiobolomycetes</taxon>
        <taxon>Basidiobolales</taxon>
        <taxon>Basidiobolaceae</taxon>
        <taxon>Basidiobolus</taxon>
    </lineage>
</organism>
<dbReference type="PANTHER" id="PTHR15715:SF37">
    <property type="entry name" value="LD47843P"/>
    <property type="match status" value="1"/>
</dbReference>
<evidence type="ECO:0000313" key="2">
    <source>
        <dbReference type="EMBL" id="ORX89388.1"/>
    </source>
</evidence>
<proteinExistence type="predicted"/>
<dbReference type="GO" id="GO:0005737">
    <property type="term" value="C:cytoplasm"/>
    <property type="evidence" value="ECO:0007669"/>
    <property type="project" value="TreeGrafter"/>
</dbReference>
<dbReference type="PANTHER" id="PTHR15715">
    <property type="entry name" value="CENTROSOMAL PROTEIN OF 170 KDA"/>
    <property type="match status" value="1"/>
</dbReference>
<dbReference type="Gene3D" id="2.60.200.20">
    <property type="match status" value="1"/>
</dbReference>
<dbReference type="Proteomes" id="UP000193498">
    <property type="component" value="Unassembled WGS sequence"/>
</dbReference>
<gene>
    <name evidence="2" type="ORF">K493DRAFT_233671</name>
</gene>
<protein>
    <submittedName>
        <fullName evidence="2">SMAD/FHA domain-containing protein</fullName>
    </submittedName>
</protein>
<feature type="domain" description="FHA" evidence="1">
    <location>
        <begin position="36"/>
        <end position="92"/>
    </location>
</feature>
<keyword evidence="3" id="KW-1185">Reference proteome</keyword>
<dbReference type="EMBL" id="MCFE01000449">
    <property type="protein sequence ID" value="ORX89388.1"/>
    <property type="molecule type" value="Genomic_DNA"/>
</dbReference>
<sequence>MRTYSLNDVRELPPTLVLTSLWNPIQSKRFELFDRIKIGRQVSPKTSPDPKNGYFDSKVLSRTHAEVWSENGQVYVKDLKSSNGTYLNERRLSPEGVESQPHELRNGDLLEFGIDILETEQSGRIWLVSDPWVNPN</sequence>